<sequence length="127" mass="14847">MKAIIFLPQYFYWHYSNGIKDLLNNLINFLSLVFSFFSIPILLSTIFSPWQRMGERYAKGFDLSKTAQTFVVNTIMRFVGFFIRFFTIFIGLISFLFAFVLSVLVFVSWLLMPIVLIFILSLGITKL</sequence>
<accession>A0A2H0K8U5</accession>
<keyword evidence="1" id="KW-1133">Transmembrane helix</keyword>
<protein>
    <submittedName>
        <fullName evidence="2">Uncharacterized protein</fullName>
    </submittedName>
</protein>
<evidence type="ECO:0000313" key="2">
    <source>
        <dbReference type="EMBL" id="PIQ66794.1"/>
    </source>
</evidence>
<gene>
    <name evidence="2" type="ORF">COV95_02220</name>
</gene>
<feature type="transmembrane region" description="Helical" evidence="1">
    <location>
        <begin position="103"/>
        <end position="124"/>
    </location>
</feature>
<organism evidence="2 3">
    <name type="scientific">Candidatus Zambryskibacteria bacterium CG11_big_fil_rev_8_21_14_0_20_40_24</name>
    <dbReference type="NCBI Taxonomy" id="1975116"/>
    <lineage>
        <taxon>Bacteria</taxon>
        <taxon>Candidatus Zambryskiibacteriota</taxon>
    </lineage>
</organism>
<keyword evidence="1" id="KW-0472">Membrane</keyword>
<evidence type="ECO:0000313" key="3">
    <source>
        <dbReference type="Proteomes" id="UP000229834"/>
    </source>
</evidence>
<name>A0A2H0K8U5_9BACT</name>
<reference evidence="2 3" key="1">
    <citation type="submission" date="2017-09" db="EMBL/GenBank/DDBJ databases">
        <title>Depth-based differentiation of microbial function through sediment-hosted aquifers and enrichment of novel symbionts in the deep terrestrial subsurface.</title>
        <authorList>
            <person name="Probst A.J."/>
            <person name="Ladd B."/>
            <person name="Jarett J.K."/>
            <person name="Geller-Mcgrath D.E."/>
            <person name="Sieber C.M."/>
            <person name="Emerson J.B."/>
            <person name="Anantharaman K."/>
            <person name="Thomas B.C."/>
            <person name="Malmstrom R."/>
            <person name="Stieglmeier M."/>
            <person name="Klingl A."/>
            <person name="Woyke T."/>
            <person name="Ryan C.M."/>
            <person name="Banfield J.F."/>
        </authorList>
    </citation>
    <scope>NUCLEOTIDE SEQUENCE [LARGE SCALE GENOMIC DNA]</scope>
    <source>
        <strain evidence="2">CG11_big_fil_rev_8_21_14_0_20_40_24</strain>
    </source>
</reference>
<evidence type="ECO:0000256" key="1">
    <source>
        <dbReference type="SAM" id="Phobius"/>
    </source>
</evidence>
<comment type="caution">
    <text evidence="2">The sequence shown here is derived from an EMBL/GenBank/DDBJ whole genome shotgun (WGS) entry which is preliminary data.</text>
</comment>
<dbReference type="EMBL" id="PCVC01000065">
    <property type="protein sequence ID" value="PIQ66794.1"/>
    <property type="molecule type" value="Genomic_DNA"/>
</dbReference>
<dbReference type="Proteomes" id="UP000229834">
    <property type="component" value="Unassembled WGS sequence"/>
</dbReference>
<keyword evidence="1" id="KW-0812">Transmembrane</keyword>
<feature type="transmembrane region" description="Helical" evidence="1">
    <location>
        <begin position="70"/>
        <end position="97"/>
    </location>
</feature>
<dbReference type="AlphaFoldDB" id="A0A2H0K8U5"/>
<proteinExistence type="predicted"/>
<feature type="transmembrane region" description="Helical" evidence="1">
    <location>
        <begin position="26"/>
        <end position="50"/>
    </location>
</feature>